<evidence type="ECO:0000313" key="2">
    <source>
        <dbReference type="Proteomes" id="UP000269396"/>
    </source>
</evidence>
<dbReference type="Proteomes" id="UP000269396">
    <property type="component" value="Unassembled WGS sequence"/>
</dbReference>
<organism evidence="1 2">
    <name type="scientific">Schistosoma mattheei</name>
    <dbReference type="NCBI Taxonomy" id="31246"/>
    <lineage>
        <taxon>Eukaryota</taxon>
        <taxon>Metazoa</taxon>
        <taxon>Spiralia</taxon>
        <taxon>Lophotrochozoa</taxon>
        <taxon>Platyhelminthes</taxon>
        <taxon>Trematoda</taxon>
        <taxon>Digenea</taxon>
        <taxon>Strigeidida</taxon>
        <taxon>Schistosomatoidea</taxon>
        <taxon>Schistosomatidae</taxon>
        <taxon>Schistosoma</taxon>
    </lineage>
</organism>
<name>A0A183Q4J7_9TREM</name>
<protein>
    <submittedName>
        <fullName evidence="1">Uncharacterized protein</fullName>
    </submittedName>
</protein>
<keyword evidence="2" id="KW-1185">Reference proteome</keyword>
<dbReference type="EMBL" id="UZAL01047629">
    <property type="protein sequence ID" value="VDP85064.1"/>
    <property type="molecule type" value="Genomic_DNA"/>
</dbReference>
<accession>A0A183Q4J7</accession>
<feature type="non-terminal residue" evidence="1">
    <location>
        <position position="1"/>
    </location>
</feature>
<reference evidence="1 2" key="1">
    <citation type="submission" date="2018-11" db="EMBL/GenBank/DDBJ databases">
        <authorList>
            <consortium name="Pathogen Informatics"/>
        </authorList>
    </citation>
    <scope>NUCLEOTIDE SEQUENCE [LARGE SCALE GENOMIC DNA]</scope>
    <source>
        <strain>Denwood</strain>
        <strain evidence="2">Zambia</strain>
    </source>
</reference>
<evidence type="ECO:0000313" key="1">
    <source>
        <dbReference type="EMBL" id="VDP85064.1"/>
    </source>
</evidence>
<gene>
    <name evidence="1" type="ORF">SMTD_LOCUS21533</name>
</gene>
<proteinExistence type="predicted"/>
<dbReference type="AlphaFoldDB" id="A0A183Q4J7"/>
<sequence length="109" mass="12126">PQNNDNAVISLAENFNNSTHYNHPPRLQSLPNNNNDNNDNYSVSYGENGQCVLRDLTIHSNLTDKHQFVVLSPTSLSSAFEIPNGNANQTLPMTDNTKLIALYLILCKL</sequence>